<evidence type="ECO:0000256" key="2">
    <source>
        <dbReference type="ARBA" id="ARBA00010219"/>
    </source>
</evidence>
<keyword evidence="8" id="KW-0963">Cytoplasm</keyword>
<sequence length="296" mass="31526">MRFTKMHGCGNDYVVVEALRGGLAERYAAAPIDAASGLAASMCNRHYGVGADGFVLILPETRDDSDAAFEMRMYNPDGSYSAMCGNALRCVAKRLADTGEFDGDAVVVRTADTLVPMRIISRDPAGRAERIEADLGEPIFAPDSIPCRLSAGPEGDLRSAVIEHAGGARTATVLSMGNPHCVLFVDESPSDELVTTVGPQIETHPAFPQRTNVEFVQVLAPNRLRQRTWERGAGETLACGSGACAVAVAAVLTGRTERAATIQLSGGELDLLWRESDNHVVMTGPAVEVFTGEWSM</sequence>
<reference evidence="10 11" key="1">
    <citation type="submission" date="2019-02" db="EMBL/GenBank/DDBJ databases">
        <title>Deep-cultivation of Planctomycetes and their phenomic and genomic characterization uncovers novel biology.</title>
        <authorList>
            <person name="Wiegand S."/>
            <person name="Jogler M."/>
            <person name="Boedeker C."/>
            <person name="Pinto D."/>
            <person name="Vollmers J."/>
            <person name="Rivas-Marin E."/>
            <person name="Kohn T."/>
            <person name="Peeters S.H."/>
            <person name="Heuer A."/>
            <person name="Rast P."/>
            <person name="Oberbeckmann S."/>
            <person name="Bunk B."/>
            <person name="Jeske O."/>
            <person name="Meyerdierks A."/>
            <person name="Storesund J.E."/>
            <person name="Kallscheuer N."/>
            <person name="Luecker S."/>
            <person name="Lage O.M."/>
            <person name="Pohl T."/>
            <person name="Merkel B.J."/>
            <person name="Hornburger P."/>
            <person name="Mueller R.-W."/>
            <person name="Bruemmer F."/>
            <person name="Labrenz M."/>
            <person name="Spormann A.M."/>
            <person name="Op den Camp H."/>
            <person name="Overmann J."/>
            <person name="Amann R."/>
            <person name="Jetten M.S.M."/>
            <person name="Mascher T."/>
            <person name="Medema M.H."/>
            <person name="Devos D.P."/>
            <person name="Kaster A.-K."/>
            <person name="Ovreas L."/>
            <person name="Rohde M."/>
            <person name="Galperin M.Y."/>
            <person name="Jogler C."/>
        </authorList>
    </citation>
    <scope>NUCLEOTIDE SEQUENCE [LARGE SCALE GENOMIC DNA]</scope>
    <source>
        <strain evidence="10 11">Spa11</strain>
    </source>
</reference>
<dbReference type="NCBIfam" id="TIGR00652">
    <property type="entry name" value="DapF"/>
    <property type="match status" value="1"/>
</dbReference>
<dbReference type="GO" id="GO:0008837">
    <property type="term" value="F:diaminopimelate epimerase activity"/>
    <property type="evidence" value="ECO:0007669"/>
    <property type="project" value="UniProtKB-UniRule"/>
</dbReference>
<comment type="subunit">
    <text evidence="8">Homodimer.</text>
</comment>
<dbReference type="RefSeq" id="WP_145113570.1">
    <property type="nucleotide sequence ID" value="NZ_CP036349.1"/>
</dbReference>
<dbReference type="InterPro" id="IPR018510">
    <property type="entry name" value="DAP_epimerase_AS"/>
</dbReference>
<dbReference type="GO" id="GO:0009089">
    <property type="term" value="P:lysine biosynthetic process via diaminopimelate"/>
    <property type="evidence" value="ECO:0007669"/>
    <property type="project" value="UniProtKB-UniRule"/>
</dbReference>
<accession>A0A518KAL5</accession>
<dbReference type="PANTHER" id="PTHR31689">
    <property type="entry name" value="DIAMINOPIMELATE EPIMERASE, CHLOROPLASTIC"/>
    <property type="match status" value="1"/>
</dbReference>
<evidence type="ECO:0000256" key="1">
    <source>
        <dbReference type="ARBA" id="ARBA00005196"/>
    </source>
</evidence>
<keyword evidence="5 8" id="KW-0457">Lysine biosynthesis</keyword>
<evidence type="ECO:0000313" key="10">
    <source>
        <dbReference type="EMBL" id="QDV74827.1"/>
    </source>
</evidence>
<evidence type="ECO:0000256" key="6">
    <source>
        <dbReference type="ARBA" id="ARBA00023235"/>
    </source>
</evidence>
<proteinExistence type="inferred from homology"/>
<protein>
    <recommendedName>
        <fullName evidence="3 8">Diaminopimelate epimerase</fullName>
        <shortName evidence="8">DAP epimerase</shortName>
        <ecNumber evidence="3 8">5.1.1.7</ecNumber>
    </recommendedName>
    <alternativeName>
        <fullName evidence="8">PLP-independent amino acid racemase</fullName>
    </alternativeName>
</protein>
<feature type="site" description="Could be important to modulate the pK values of the two catalytic cysteine residues" evidence="8">
    <location>
        <position position="180"/>
    </location>
</feature>
<name>A0A518KAL5_9BACT</name>
<dbReference type="Pfam" id="PF01678">
    <property type="entry name" value="DAP_epimerase"/>
    <property type="match status" value="2"/>
</dbReference>
<feature type="active site" description="Proton acceptor" evidence="8">
    <location>
        <position position="239"/>
    </location>
</feature>
<comment type="similarity">
    <text evidence="2 8">Belongs to the diaminopimelate epimerase family.</text>
</comment>
<keyword evidence="11" id="KW-1185">Reference proteome</keyword>
<gene>
    <name evidence="8 10" type="primary">dapF</name>
    <name evidence="10" type="ORF">Spa11_30360</name>
</gene>
<evidence type="ECO:0000256" key="5">
    <source>
        <dbReference type="ARBA" id="ARBA00023154"/>
    </source>
</evidence>
<feature type="binding site" evidence="8">
    <location>
        <begin position="240"/>
        <end position="241"/>
    </location>
    <ligand>
        <name>substrate</name>
    </ligand>
</feature>
<dbReference type="HAMAP" id="MF_00197">
    <property type="entry name" value="DAP_epimerase"/>
    <property type="match status" value="1"/>
</dbReference>
<evidence type="ECO:0000313" key="11">
    <source>
        <dbReference type="Proteomes" id="UP000316426"/>
    </source>
</evidence>
<evidence type="ECO:0000256" key="7">
    <source>
        <dbReference type="ARBA" id="ARBA00051712"/>
    </source>
</evidence>
<comment type="catalytic activity">
    <reaction evidence="7 8">
        <text>(2S,6S)-2,6-diaminopimelate = meso-2,6-diaminopimelate</text>
        <dbReference type="Rhea" id="RHEA:15393"/>
        <dbReference type="ChEBI" id="CHEBI:57609"/>
        <dbReference type="ChEBI" id="CHEBI:57791"/>
        <dbReference type="EC" id="5.1.1.7"/>
    </reaction>
</comment>
<feature type="binding site" evidence="8">
    <location>
        <position position="11"/>
    </location>
    <ligand>
        <name>substrate</name>
    </ligand>
</feature>
<dbReference type="GO" id="GO:0005829">
    <property type="term" value="C:cytosol"/>
    <property type="evidence" value="ECO:0007669"/>
    <property type="project" value="TreeGrafter"/>
</dbReference>
<dbReference type="Proteomes" id="UP000316426">
    <property type="component" value="Chromosome"/>
</dbReference>
<dbReference type="SUPFAM" id="SSF54506">
    <property type="entry name" value="Diaminopimelate epimerase-like"/>
    <property type="match status" value="2"/>
</dbReference>
<comment type="caution">
    <text evidence="8">Lacks conserved residue(s) required for the propagation of feature annotation.</text>
</comment>
<feature type="binding site" evidence="8">
    <location>
        <begin position="230"/>
        <end position="231"/>
    </location>
    <ligand>
        <name>substrate</name>
    </ligand>
</feature>
<feature type="binding site" evidence="8">
    <location>
        <begin position="85"/>
        <end position="86"/>
    </location>
    <ligand>
        <name>substrate</name>
    </ligand>
</feature>
<evidence type="ECO:0000256" key="3">
    <source>
        <dbReference type="ARBA" id="ARBA00013080"/>
    </source>
</evidence>
<dbReference type="PANTHER" id="PTHR31689:SF0">
    <property type="entry name" value="DIAMINOPIMELATE EPIMERASE"/>
    <property type="match status" value="1"/>
</dbReference>
<dbReference type="UniPathway" id="UPA00034">
    <property type="reaction ID" value="UER00025"/>
</dbReference>
<dbReference type="PROSITE" id="PS01326">
    <property type="entry name" value="DAP_EPIMERASE"/>
    <property type="match status" value="1"/>
</dbReference>
<dbReference type="Gene3D" id="3.10.310.10">
    <property type="entry name" value="Diaminopimelate Epimerase, Chain A, domain 1"/>
    <property type="match status" value="2"/>
</dbReference>
<feature type="binding site" evidence="8">
    <location>
        <position position="75"/>
    </location>
    <ligand>
        <name>substrate</name>
    </ligand>
</feature>
<dbReference type="KEGG" id="bmei:Spa11_30360"/>
<evidence type="ECO:0000256" key="4">
    <source>
        <dbReference type="ARBA" id="ARBA00022605"/>
    </source>
</evidence>
<keyword evidence="6 8" id="KW-0413">Isomerase</keyword>
<dbReference type="AlphaFoldDB" id="A0A518KAL5"/>
<feature type="site" description="Could be important to modulate the pK values of the two catalytic cysteine residues" evidence="8">
    <location>
        <position position="230"/>
    </location>
</feature>
<keyword evidence="4 8" id="KW-0028">Amino-acid biosynthesis</keyword>
<evidence type="ECO:0000256" key="9">
    <source>
        <dbReference type="PROSITE-ProRule" id="PRU10125"/>
    </source>
</evidence>
<dbReference type="EC" id="5.1.1.7" evidence="3 8"/>
<evidence type="ECO:0000256" key="8">
    <source>
        <dbReference type="HAMAP-Rule" id="MF_00197"/>
    </source>
</evidence>
<feature type="binding site" evidence="8">
    <location>
        <position position="212"/>
    </location>
    <ligand>
        <name>substrate</name>
    </ligand>
</feature>
<feature type="binding site" evidence="8">
    <location>
        <position position="178"/>
    </location>
    <ligand>
        <name>substrate</name>
    </ligand>
</feature>
<dbReference type="InterPro" id="IPR001653">
    <property type="entry name" value="DAP_epimerase_DapF"/>
</dbReference>
<comment type="function">
    <text evidence="8">Catalyzes the stereoinversion of LL-2,6-diaminopimelate (L,L-DAP) to meso-diaminopimelate (meso-DAP), a precursor of L-lysine and an essential component of the bacterial peptidoglycan.</text>
</comment>
<organism evidence="10 11">
    <name type="scientific">Botrimarina mediterranea</name>
    <dbReference type="NCBI Taxonomy" id="2528022"/>
    <lineage>
        <taxon>Bacteria</taxon>
        <taxon>Pseudomonadati</taxon>
        <taxon>Planctomycetota</taxon>
        <taxon>Planctomycetia</taxon>
        <taxon>Pirellulales</taxon>
        <taxon>Lacipirellulaceae</taxon>
        <taxon>Botrimarina</taxon>
    </lineage>
</organism>
<comment type="pathway">
    <text evidence="1 8">Amino-acid biosynthesis; L-lysine biosynthesis via DAP pathway; DL-2,6-diaminopimelate from LL-2,6-diaminopimelate: step 1/1.</text>
</comment>
<feature type="active site" description="Proton donor" evidence="8">
    <location>
        <position position="84"/>
    </location>
</feature>
<comment type="subcellular location">
    <subcellularLocation>
        <location evidence="8">Cytoplasm</location>
    </subcellularLocation>
</comment>
<dbReference type="EMBL" id="CP036349">
    <property type="protein sequence ID" value="QDV74827.1"/>
    <property type="molecule type" value="Genomic_DNA"/>
</dbReference>
<feature type="active site" evidence="9">
    <location>
        <position position="84"/>
    </location>
</feature>